<dbReference type="Proteomes" id="UP000266313">
    <property type="component" value="Chromosome"/>
</dbReference>
<organism evidence="4 5">
    <name type="scientific">Methylocaldum marinum</name>
    <dbReference type="NCBI Taxonomy" id="1432792"/>
    <lineage>
        <taxon>Bacteria</taxon>
        <taxon>Pseudomonadati</taxon>
        <taxon>Pseudomonadota</taxon>
        <taxon>Gammaproteobacteria</taxon>
        <taxon>Methylococcales</taxon>
        <taxon>Methylococcaceae</taxon>
        <taxon>Methylocaldum</taxon>
    </lineage>
</organism>
<dbReference type="SUPFAM" id="SSF53300">
    <property type="entry name" value="vWA-like"/>
    <property type="match status" value="1"/>
</dbReference>
<proteinExistence type="inferred from homology"/>
<evidence type="ECO:0000256" key="2">
    <source>
        <dbReference type="ARBA" id="ARBA00022686"/>
    </source>
</evidence>
<dbReference type="InterPro" id="IPR003325">
    <property type="entry name" value="TerD"/>
</dbReference>
<dbReference type="EMBL" id="AP017928">
    <property type="protein sequence ID" value="BBA32181.1"/>
    <property type="molecule type" value="Genomic_DNA"/>
</dbReference>
<dbReference type="CDD" id="cd00198">
    <property type="entry name" value="vWFA"/>
    <property type="match status" value="1"/>
</dbReference>
<dbReference type="SMART" id="SM00327">
    <property type="entry name" value="VWA"/>
    <property type="match status" value="1"/>
</dbReference>
<evidence type="ECO:0000259" key="3">
    <source>
        <dbReference type="PROSITE" id="PS50234"/>
    </source>
</evidence>
<dbReference type="Gene3D" id="2.60.60.30">
    <property type="entry name" value="sav2460 like domains"/>
    <property type="match status" value="1"/>
</dbReference>
<keyword evidence="2" id="KW-0778">Tellurium resistance</keyword>
<dbReference type="PROSITE" id="PS50234">
    <property type="entry name" value="VWFA"/>
    <property type="match status" value="1"/>
</dbReference>
<dbReference type="InterPro" id="IPR051324">
    <property type="entry name" value="Stress/Tellurium_Resist"/>
</dbReference>
<dbReference type="PANTHER" id="PTHR32097">
    <property type="entry name" value="CAMP-BINDING PROTEIN 1-RELATED"/>
    <property type="match status" value="1"/>
</dbReference>
<dbReference type="KEGG" id="mmai:sS8_0213"/>
<evidence type="ECO:0000256" key="1">
    <source>
        <dbReference type="ARBA" id="ARBA00008775"/>
    </source>
</evidence>
<dbReference type="Pfam" id="PF02342">
    <property type="entry name" value="TerD"/>
    <property type="match status" value="1"/>
</dbReference>
<feature type="domain" description="VWFA" evidence="3">
    <location>
        <begin position="242"/>
        <end position="434"/>
    </location>
</feature>
<dbReference type="InterPro" id="IPR002035">
    <property type="entry name" value="VWF_A"/>
</dbReference>
<dbReference type="AlphaFoldDB" id="A0A286P3F9"/>
<dbReference type="GO" id="GO:0046690">
    <property type="term" value="P:response to tellurium ion"/>
    <property type="evidence" value="ECO:0007669"/>
    <property type="project" value="UniProtKB-KW"/>
</dbReference>
<dbReference type="PANTHER" id="PTHR32097:SF4">
    <property type="entry name" value="GENERAL STRESS PROTEIN 16U"/>
    <property type="match status" value="1"/>
</dbReference>
<name>A0A286P3F9_9GAMM</name>
<dbReference type="Gene3D" id="3.40.50.410">
    <property type="entry name" value="von Willebrand factor, type A domain"/>
    <property type="match status" value="1"/>
</dbReference>
<evidence type="ECO:0000313" key="5">
    <source>
        <dbReference type="Proteomes" id="UP000266313"/>
    </source>
</evidence>
<gene>
    <name evidence="4" type="ORF">sS8_0213</name>
</gene>
<evidence type="ECO:0000313" key="4">
    <source>
        <dbReference type="EMBL" id="BBA32181.1"/>
    </source>
</evidence>
<comment type="similarity">
    <text evidence="1">Belongs to the CAPAB/TerDEXZ family.</text>
</comment>
<dbReference type="Pfam" id="PF10138">
    <property type="entry name" value="vWA-TerF-like"/>
    <property type="match status" value="1"/>
</dbReference>
<sequence>MILERGGNVSIGQAASRPSRVCVSLGWSPSQVPGMEIDASAFLLKADGKVRGDSDIVFYNNARSEEGAVEVETPARGDAQAFRLDLGAIPSTVERIAFCVTIHEGQARDQSFGRLQSAWASLIDVSGATEIARFELPLAGATESAMIFCEVYRRMDEWKFRAVGQGFEGGLGPLATHFGLSVEDDGAAGAATASRLSEQSQRRISLEKRLIDLEKKDPQLVSLVKKVGVSLAKKGLEDHQAKVALCLDISASMSGLYRSGAIDTLVRRVLALGLRFDDDGRIDVFLFGEHAHDFGSVGADNYTTFVPDMQRRYRLEGGTCYGKVMQMIRGHYRADSSFGRVPVYVMFVTDGDTQDRPIAEEQIREASREGLFWQFMAIGPRKDKAKGFFSRLLASDFTFLAHLDNLQGRHIDNANFFQVENPAEPSDEEMYELLMGEYPHWLKAARDKGVLAG</sequence>
<keyword evidence="5" id="KW-1185">Reference proteome</keyword>
<dbReference type="InterPro" id="IPR036465">
    <property type="entry name" value="vWFA_dom_sf"/>
</dbReference>
<dbReference type="InterPro" id="IPR019303">
    <property type="entry name" value="vWA_TerF_C"/>
</dbReference>
<dbReference type="CDD" id="cd06974">
    <property type="entry name" value="TerD_like"/>
    <property type="match status" value="1"/>
</dbReference>
<protein>
    <submittedName>
        <fullName evidence="4">Stress protein</fullName>
    </submittedName>
</protein>
<reference evidence="4 5" key="1">
    <citation type="submission" date="2016-12" db="EMBL/GenBank/DDBJ databases">
        <title>Genome sequencing of Methylocaldum marinum.</title>
        <authorList>
            <person name="Takeuchi M."/>
            <person name="Kamagata Y."/>
            <person name="Hiraoka S."/>
            <person name="Oshima K."/>
            <person name="Hattori M."/>
            <person name="Iwasaki W."/>
        </authorList>
    </citation>
    <scope>NUCLEOTIDE SEQUENCE [LARGE SCALE GENOMIC DNA]</scope>
    <source>
        <strain evidence="4 5">S8</strain>
    </source>
</reference>
<accession>A0A286P3F9</accession>